<comment type="caution">
    <text evidence="1">The sequence shown here is derived from an EMBL/GenBank/DDBJ whole genome shotgun (WGS) entry which is preliminary data.</text>
</comment>
<gene>
    <name evidence="1" type="ORF">QLX08_006362</name>
</gene>
<reference evidence="1 2" key="1">
    <citation type="submission" date="2024-05" db="EMBL/GenBank/DDBJ databases">
        <title>The nuclear and mitochondrial genome assemblies of Tetragonisca angustula (Apidae: Meliponini), a tiny yet remarkable pollinator in the Neotropics.</title>
        <authorList>
            <person name="Ferrari R."/>
            <person name="Ricardo P.C."/>
            <person name="Dias F.C."/>
            <person name="Araujo N.S."/>
            <person name="Soares D.O."/>
            <person name="Zhou Q.-S."/>
            <person name="Zhu C.-D."/>
            <person name="Coutinho L."/>
            <person name="Airas M.C."/>
            <person name="Batista T.M."/>
        </authorList>
    </citation>
    <scope>NUCLEOTIDE SEQUENCE [LARGE SCALE GENOMIC DNA]</scope>
    <source>
        <strain evidence="1">ASF017062</strain>
        <tissue evidence="1">Abdomen</tissue>
    </source>
</reference>
<accession>A0AAW0ZVQ2</accession>
<dbReference type="Proteomes" id="UP001432146">
    <property type="component" value="Unassembled WGS sequence"/>
</dbReference>
<dbReference type="EMBL" id="JAWNGG020000115">
    <property type="protein sequence ID" value="KAK9301304.1"/>
    <property type="molecule type" value="Genomic_DNA"/>
</dbReference>
<proteinExistence type="predicted"/>
<keyword evidence="2" id="KW-1185">Reference proteome</keyword>
<evidence type="ECO:0000313" key="2">
    <source>
        <dbReference type="Proteomes" id="UP001432146"/>
    </source>
</evidence>
<evidence type="ECO:0000313" key="1">
    <source>
        <dbReference type="EMBL" id="KAK9301304.1"/>
    </source>
</evidence>
<dbReference type="AlphaFoldDB" id="A0AAW0ZVQ2"/>
<protein>
    <submittedName>
        <fullName evidence="1">Uncharacterized protein</fullName>
    </submittedName>
</protein>
<organism evidence="1 2">
    <name type="scientific">Tetragonisca angustula</name>
    <dbReference type="NCBI Taxonomy" id="166442"/>
    <lineage>
        <taxon>Eukaryota</taxon>
        <taxon>Metazoa</taxon>
        <taxon>Ecdysozoa</taxon>
        <taxon>Arthropoda</taxon>
        <taxon>Hexapoda</taxon>
        <taxon>Insecta</taxon>
        <taxon>Pterygota</taxon>
        <taxon>Neoptera</taxon>
        <taxon>Endopterygota</taxon>
        <taxon>Hymenoptera</taxon>
        <taxon>Apocrita</taxon>
        <taxon>Aculeata</taxon>
        <taxon>Apoidea</taxon>
        <taxon>Anthophila</taxon>
        <taxon>Apidae</taxon>
        <taxon>Tetragonisca</taxon>
    </lineage>
</organism>
<sequence length="112" mass="12040">MPQLFALQRRSNPICTNCFYNDQFIRLTCVNVATVSQVHCGDGTTKTWGESSHVKGRRPACSCCDGDKLSPLLVATSSVENAVFSQNAGNNAIKGDVNDVDDSLAPSKADYP</sequence>
<name>A0AAW0ZVQ2_9HYME</name>